<dbReference type="eggNOG" id="COG0446">
    <property type="taxonomic scope" value="Bacteria"/>
</dbReference>
<organism evidence="3 4">
    <name type="scientific">Clostridium saccharobutylicum DSM 13864</name>
    <dbReference type="NCBI Taxonomy" id="1345695"/>
    <lineage>
        <taxon>Bacteria</taxon>
        <taxon>Bacillati</taxon>
        <taxon>Bacillota</taxon>
        <taxon>Clostridia</taxon>
        <taxon>Eubacteriales</taxon>
        <taxon>Clostridiaceae</taxon>
        <taxon>Clostridium</taxon>
    </lineage>
</organism>
<dbReference type="RefSeq" id="WP_022743781.1">
    <property type="nucleotide sequence ID" value="NC_022571.1"/>
</dbReference>
<dbReference type="GO" id="GO:0016491">
    <property type="term" value="F:oxidoreductase activity"/>
    <property type="evidence" value="ECO:0007669"/>
    <property type="project" value="UniProtKB-KW"/>
</dbReference>
<proteinExistence type="predicted"/>
<dbReference type="PATRIC" id="fig|1345695.10.peg.1269"/>
<dbReference type="SUPFAM" id="SSF51905">
    <property type="entry name" value="FAD/NAD(P)-binding domain"/>
    <property type="match status" value="1"/>
</dbReference>
<dbReference type="KEGG" id="csb:CLSA_c04700"/>
<evidence type="ECO:0000313" key="3">
    <source>
        <dbReference type="EMBL" id="AGX41493.1"/>
    </source>
</evidence>
<dbReference type="Gene3D" id="3.50.50.60">
    <property type="entry name" value="FAD/NAD(P)-binding domain"/>
    <property type="match status" value="2"/>
</dbReference>
<evidence type="ECO:0000256" key="1">
    <source>
        <dbReference type="ARBA" id="ARBA00023002"/>
    </source>
</evidence>
<dbReference type="Pfam" id="PF07992">
    <property type="entry name" value="Pyr_redox_2"/>
    <property type="match status" value="1"/>
</dbReference>
<keyword evidence="1" id="KW-0560">Oxidoreductase</keyword>
<dbReference type="InterPro" id="IPR051691">
    <property type="entry name" value="Metab_Enz_Cyan_OpOx_G3PDH"/>
</dbReference>
<protein>
    <submittedName>
        <fullName evidence="3">Fumarate reductase/succinate dehydrogenase flavoprotein domain protein</fullName>
    </submittedName>
</protein>
<dbReference type="AlphaFoldDB" id="U5MLV0"/>
<dbReference type="EMBL" id="CP006721">
    <property type="protein sequence ID" value="AGX41493.1"/>
    <property type="molecule type" value="Genomic_DNA"/>
</dbReference>
<gene>
    <name evidence="3" type="ORF">CLSA_c04700</name>
</gene>
<dbReference type="PANTHER" id="PTHR42949:SF3">
    <property type="entry name" value="ANAEROBIC GLYCEROL-3-PHOSPHATE DEHYDROGENASE SUBUNIT B"/>
    <property type="match status" value="1"/>
</dbReference>
<evidence type="ECO:0000313" key="4">
    <source>
        <dbReference type="Proteomes" id="UP000017118"/>
    </source>
</evidence>
<dbReference type="InterPro" id="IPR036188">
    <property type="entry name" value="FAD/NAD-bd_sf"/>
</dbReference>
<feature type="domain" description="FAD/NAD(P)-binding" evidence="2">
    <location>
        <begin position="5"/>
        <end position="290"/>
    </location>
</feature>
<dbReference type="OrthoDB" id="9776839at2"/>
<sequence length="319" mass="35057">MPNYELIIIGAGIAGMTAAIGARERGIKKILMLEKESNVGGIINQCIHNGFGEKLIGEKVTGPEYICHIEKQLEKANVDVVLNANVLDITREKVVTYVSPKDGVKDESAGAIILAMGAKEKYSGNFLIPTNGLTGIFTVGEAQRIVNLEGYLPGKKTIIMAKDKWGFIMARRLIIEGGNVEGVILENEFNKIANPEIESIIDGFNIPIIENSKVINVEGKTRVQKIRIMNVNDKTITEKECDSLLLSVGFVPEVSILRKLKINFDDKTLGPKVRDFKTSLDGFFACGNIIYGEAALNMEEIDGIECGIKAAEYIQKYIY</sequence>
<accession>U5MLV0</accession>
<name>U5MLV0_CLOSA</name>
<dbReference type="GeneID" id="55473025"/>
<dbReference type="Proteomes" id="UP000017118">
    <property type="component" value="Chromosome"/>
</dbReference>
<dbReference type="HOGENOM" id="CLU_030705_0_0_9"/>
<dbReference type="PANTHER" id="PTHR42949">
    <property type="entry name" value="ANAEROBIC GLYCEROL-3-PHOSPHATE DEHYDROGENASE SUBUNIT B"/>
    <property type="match status" value="1"/>
</dbReference>
<dbReference type="PRINTS" id="PR00469">
    <property type="entry name" value="PNDRDTASEII"/>
</dbReference>
<reference evidence="3 4" key="1">
    <citation type="journal article" date="2013" name="Genome Announc.">
        <title>Complete Genome Sequence of the Solvent Producer Clostridium saccharobutylicum NCP262 (DSM 13864).</title>
        <authorList>
            <person name="Poehlein A."/>
            <person name="Hartwich K."/>
            <person name="Krabben P."/>
            <person name="Ehrenreich A."/>
            <person name="Liebl W."/>
            <person name="Durre P."/>
            <person name="Gottschalk G."/>
            <person name="Daniel R."/>
        </authorList>
    </citation>
    <scope>NUCLEOTIDE SEQUENCE [LARGE SCALE GENOMIC DNA]</scope>
    <source>
        <strain evidence="3">DSM 13864</strain>
    </source>
</reference>
<dbReference type="InterPro" id="IPR023753">
    <property type="entry name" value="FAD/NAD-binding_dom"/>
</dbReference>
<keyword evidence="4" id="KW-1185">Reference proteome</keyword>
<dbReference type="PRINTS" id="PR00368">
    <property type="entry name" value="FADPNR"/>
</dbReference>
<evidence type="ECO:0000259" key="2">
    <source>
        <dbReference type="Pfam" id="PF07992"/>
    </source>
</evidence>